<evidence type="ECO:0000313" key="2">
    <source>
        <dbReference type="EMBL" id="RHC15684.1"/>
    </source>
</evidence>
<organism evidence="3 5">
    <name type="scientific">Roseburia intestinalis</name>
    <dbReference type="NCBI Taxonomy" id="166486"/>
    <lineage>
        <taxon>Bacteria</taxon>
        <taxon>Bacillati</taxon>
        <taxon>Bacillota</taxon>
        <taxon>Clostridia</taxon>
        <taxon>Lachnospirales</taxon>
        <taxon>Lachnospiraceae</taxon>
        <taxon>Roseburia</taxon>
    </lineage>
</organism>
<proteinExistence type="predicted"/>
<dbReference type="Gene3D" id="3.40.50.300">
    <property type="entry name" value="P-loop containing nucleotide triphosphate hydrolases"/>
    <property type="match status" value="1"/>
</dbReference>
<evidence type="ECO:0000313" key="4">
    <source>
        <dbReference type="Proteomes" id="UP000283513"/>
    </source>
</evidence>
<protein>
    <submittedName>
        <fullName evidence="3">DUF2813 domain-containing protein</fullName>
    </submittedName>
</protein>
<dbReference type="Pfam" id="PF13175">
    <property type="entry name" value="AAA_15"/>
    <property type="match status" value="1"/>
</dbReference>
<dbReference type="AlphaFoldDB" id="A0A3R6KSF6"/>
<dbReference type="RefSeq" id="WP_118209329.1">
    <property type="nucleotide sequence ID" value="NZ_JADNJF010000038.1"/>
</dbReference>
<dbReference type="PANTHER" id="PTHR32182:SF22">
    <property type="entry name" value="ATP-DEPENDENT ENDONUCLEASE, OLD FAMILY-RELATED"/>
    <property type="match status" value="1"/>
</dbReference>
<dbReference type="GO" id="GO:0000731">
    <property type="term" value="P:DNA synthesis involved in DNA repair"/>
    <property type="evidence" value="ECO:0007669"/>
    <property type="project" value="TreeGrafter"/>
</dbReference>
<evidence type="ECO:0000313" key="5">
    <source>
        <dbReference type="Proteomes" id="UP000283586"/>
    </source>
</evidence>
<dbReference type="GO" id="GO:0006302">
    <property type="term" value="P:double-strand break repair"/>
    <property type="evidence" value="ECO:0007669"/>
    <property type="project" value="TreeGrafter"/>
</dbReference>
<name>A0A3R6KSF6_9FIRM</name>
<reference evidence="4 5" key="1">
    <citation type="submission" date="2018-08" db="EMBL/GenBank/DDBJ databases">
        <title>A genome reference for cultivated species of the human gut microbiota.</title>
        <authorList>
            <person name="Zou Y."/>
            <person name="Xue W."/>
            <person name="Luo G."/>
        </authorList>
    </citation>
    <scope>NUCLEOTIDE SEQUENCE [LARGE SCALE GENOMIC DNA]</scope>
    <source>
        <strain evidence="3 5">AF31-21AC</strain>
        <strain evidence="2 4">AM37-1AC</strain>
    </source>
</reference>
<dbReference type="SUPFAM" id="SSF52540">
    <property type="entry name" value="P-loop containing nucleoside triphosphate hydrolases"/>
    <property type="match status" value="1"/>
</dbReference>
<dbReference type="EMBL" id="QRQN01000007">
    <property type="protein sequence ID" value="RHN09332.1"/>
    <property type="molecule type" value="Genomic_DNA"/>
</dbReference>
<comment type="caution">
    <text evidence="3">The sequence shown here is derived from an EMBL/GenBank/DDBJ whole genome shotgun (WGS) entry which is preliminary data.</text>
</comment>
<dbReference type="PANTHER" id="PTHR32182">
    <property type="entry name" value="DNA REPLICATION AND REPAIR PROTEIN RECF"/>
    <property type="match status" value="1"/>
</dbReference>
<evidence type="ECO:0000259" key="1">
    <source>
        <dbReference type="Pfam" id="PF13175"/>
    </source>
</evidence>
<sequence length="48" mass="5384">MLKRLTIGSYRGLRNLTMENLGQINIIIGENNSGKTSILEAIQLFDYA</sequence>
<accession>A0A3R6KSF6</accession>
<evidence type="ECO:0000313" key="3">
    <source>
        <dbReference type="EMBL" id="RHN09332.1"/>
    </source>
</evidence>
<dbReference type="Proteomes" id="UP000283513">
    <property type="component" value="Unassembled WGS sequence"/>
</dbReference>
<dbReference type="InterPro" id="IPR041685">
    <property type="entry name" value="AAA_GajA/Old/RecF-like"/>
</dbReference>
<dbReference type="InterPro" id="IPR027417">
    <property type="entry name" value="P-loop_NTPase"/>
</dbReference>
<dbReference type="EMBL" id="QSHO01000012">
    <property type="protein sequence ID" value="RHC15684.1"/>
    <property type="molecule type" value="Genomic_DNA"/>
</dbReference>
<dbReference type="Proteomes" id="UP000283586">
    <property type="component" value="Unassembled WGS sequence"/>
</dbReference>
<feature type="domain" description="Endonuclease GajA/Old nuclease/RecF-like AAA" evidence="1">
    <location>
        <begin position="1"/>
        <end position="45"/>
    </location>
</feature>
<gene>
    <name evidence="2" type="ORF">DW856_13250</name>
    <name evidence="3" type="ORF">DWZ31_07805</name>
</gene>